<dbReference type="EMBL" id="QPKB01000009">
    <property type="protein sequence ID" value="RWR92095.1"/>
    <property type="molecule type" value="Genomic_DNA"/>
</dbReference>
<evidence type="ECO:0000313" key="2">
    <source>
        <dbReference type="Proteomes" id="UP000283530"/>
    </source>
</evidence>
<keyword evidence="2" id="KW-1185">Reference proteome</keyword>
<sequence>MESEKCMCTLARIWERKLETSTMQGKHPVDWFFLMASNALPIDGWKFFSDEEIGALLCPESYRRWAMFVSRTGR</sequence>
<evidence type="ECO:0000313" key="1">
    <source>
        <dbReference type="EMBL" id="RWR92095.1"/>
    </source>
</evidence>
<organism evidence="1 2">
    <name type="scientific">Cinnamomum micranthum f. kanehirae</name>
    <dbReference type="NCBI Taxonomy" id="337451"/>
    <lineage>
        <taxon>Eukaryota</taxon>
        <taxon>Viridiplantae</taxon>
        <taxon>Streptophyta</taxon>
        <taxon>Embryophyta</taxon>
        <taxon>Tracheophyta</taxon>
        <taxon>Spermatophyta</taxon>
        <taxon>Magnoliopsida</taxon>
        <taxon>Magnoliidae</taxon>
        <taxon>Laurales</taxon>
        <taxon>Lauraceae</taxon>
        <taxon>Cinnamomum</taxon>
    </lineage>
</organism>
<gene>
    <name evidence="1" type="ORF">CKAN_02129000</name>
</gene>
<accession>A0A443PMW3</accession>
<reference evidence="1 2" key="1">
    <citation type="journal article" date="2019" name="Nat. Plants">
        <title>Stout camphor tree genome fills gaps in understanding of flowering plant genome evolution.</title>
        <authorList>
            <person name="Chaw S.M."/>
            <person name="Liu Y.C."/>
            <person name="Wu Y.W."/>
            <person name="Wang H.Y."/>
            <person name="Lin C.I."/>
            <person name="Wu C.S."/>
            <person name="Ke H.M."/>
            <person name="Chang L.Y."/>
            <person name="Hsu C.Y."/>
            <person name="Yang H.T."/>
            <person name="Sudianto E."/>
            <person name="Hsu M.H."/>
            <person name="Wu K.P."/>
            <person name="Wang L.N."/>
            <person name="Leebens-Mack J.H."/>
            <person name="Tsai I.J."/>
        </authorList>
    </citation>
    <scope>NUCLEOTIDE SEQUENCE [LARGE SCALE GENOMIC DNA]</scope>
    <source>
        <strain evidence="2">cv. Chaw 1501</strain>
        <tissue evidence="1">Young leaves</tissue>
    </source>
</reference>
<dbReference type="AlphaFoldDB" id="A0A443PMW3"/>
<protein>
    <submittedName>
        <fullName evidence="1">Uncharacterized protein</fullName>
    </submittedName>
</protein>
<proteinExistence type="predicted"/>
<comment type="caution">
    <text evidence="1">The sequence shown here is derived from an EMBL/GenBank/DDBJ whole genome shotgun (WGS) entry which is preliminary data.</text>
</comment>
<name>A0A443PMW3_9MAGN</name>
<dbReference type="Proteomes" id="UP000283530">
    <property type="component" value="Unassembled WGS sequence"/>
</dbReference>